<evidence type="ECO:0000313" key="5">
    <source>
        <dbReference type="Proteomes" id="UP001501757"/>
    </source>
</evidence>
<evidence type="ECO:0000256" key="2">
    <source>
        <dbReference type="SAM" id="SignalP"/>
    </source>
</evidence>
<reference evidence="5" key="1">
    <citation type="journal article" date="2019" name="Int. J. Syst. Evol. Microbiol.">
        <title>The Global Catalogue of Microorganisms (GCM) 10K type strain sequencing project: providing services to taxonomists for standard genome sequencing and annotation.</title>
        <authorList>
            <consortium name="The Broad Institute Genomics Platform"/>
            <consortium name="The Broad Institute Genome Sequencing Center for Infectious Disease"/>
            <person name="Wu L."/>
            <person name="Ma J."/>
        </authorList>
    </citation>
    <scope>NUCLEOTIDE SEQUENCE [LARGE SCALE GENOMIC DNA]</scope>
    <source>
        <strain evidence="5">JCM 13378</strain>
    </source>
</reference>
<protein>
    <recommendedName>
        <fullName evidence="3">Peptidase S1 domain-containing protein</fullName>
    </recommendedName>
</protein>
<dbReference type="Proteomes" id="UP001501757">
    <property type="component" value="Unassembled WGS sequence"/>
</dbReference>
<dbReference type="PANTHER" id="PTHR24250">
    <property type="entry name" value="CHYMOTRYPSIN-RELATED"/>
    <property type="match status" value="1"/>
</dbReference>
<dbReference type="InterPro" id="IPR001314">
    <property type="entry name" value="Peptidase_S1A"/>
</dbReference>
<name>A0ABP3H3E5_9ALTE</name>
<dbReference type="EMBL" id="BAAAEI010000014">
    <property type="protein sequence ID" value="GAA0359763.1"/>
    <property type="molecule type" value="Genomic_DNA"/>
</dbReference>
<keyword evidence="2" id="KW-0732">Signal</keyword>
<keyword evidence="5" id="KW-1185">Reference proteome</keyword>
<evidence type="ECO:0000259" key="3">
    <source>
        <dbReference type="PROSITE" id="PS50240"/>
    </source>
</evidence>
<keyword evidence="1" id="KW-1015">Disulfide bond</keyword>
<proteinExistence type="predicted"/>
<dbReference type="InterPro" id="IPR043504">
    <property type="entry name" value="Peptidase_S1_PA_chymotrypsin"/>
</dbReference>
<dbReference type="SUPFAM" id="SSF50494">
    <property type="entry name" value="Trypsin-like serine proteases"/>
    <property type="match status" value="1"/>
</dbReference>
<dbReference type="InterPro" id="IPR009003">
    <property type="entry name" value="Peptidase_S1_PA"/>
</dbReference>
<organism evidence="4 5">
    <name type="scientific">Bowmanella denitrificans</name>
    <dbReference type="NCBI Taxonomy" id="366582"/>
    <lineage>
        <taxon>Bacteria</taxon>
        <taxon>Pseudomonadati</taxon>
        <taxon>Pseudomonadota</taxon>
        <taxon>Gammaproteobacteria</taxon>
        <taxon>Alteromonadales</taxon>
        <taxon>Alteromonadaceae</taxon>
        <taxon>Bowmanella</taxon>
    </lineage>
</organism>
<feature type="signal peptide" evidence="2">
    <location>
        <begin position="1"/>
        <end position="18"/>
    </location>
</feature>
<dbReference type="PANTHER" id="PTHR24250:SF50">
    <property type="entry name" value="PEPTIDASE S1 DOMAIN-CONTAINING PROTEIN"/>
    <property type="match status" value="1"/>
</dbReference>
<evidence type="ECO:0000256" key="1">
    <source>
        <dbReference type="ARBA" id="ARBA00023157"/>
    </source>
</evidence>
<accession>A0ABP3H3E5</accession>
<dbReference type="PROSITE" id="PS50240">
    <property type="entry name" value="TRYPSIN_DOM"/>
    <property type="match status" value="1"/>
</dbReference>
<dbReference type="RefSeq" id="WP_343845277.1">
    <property type="nucleotide sequence ID" value="NZ_BAAAEI010000014.1"/>
</dbReference>
<feature type="domain" description="Peptidase S1" evidence="3">
    <location>
        <begin position="19"/>
        <end position="241"/>
    </location>
</feature>
<evidence type="ECO:0000313" key="4">
    <source>
        <dbReference type="EMBL" id="GAA0359763.1"/>
    </source>
</evidence>
<dbReference type="Gene3D" id="2.40.10.10">
    <property type="entry name" value="Trypsin-like serine proteases"/>
    <property type="match status" value="1"/>
</dbReference>
<dbReference type="InterPro" id="IPR001254">
    <property type="entry name" value="Trypsin_dom"/>
</dbReference>
<dbReference type="Pfam" id="PF00089">
    <property type="entry name" value="Trypsin"/>
    <property type="match status" value="1"/>
</dbReference>
<comment type="caution">
    <text evidence="4">The sequence shown here is derived from an EMBL/GenBank/DDBJ whole genome shotgun (WGS) entry which is preliminary data.</text>
</comment>
<gene>
    <name evidence="4" type="ORF">GCM10009092_24960</name>
</gene>
<sequence length="286" mass="30614">MGKVLSVVLVVFSVSVSAIVVRHDVPDKAYLAEPDDFPPLATFYIDGAHGTLVKPDWVVTAAHATFCVNPGSYIALTNGYHRVERVFVHKDYQPGKSHDIALIKLAKPVNDIEPARLYEQSDEQDKHIWFMGIGGTGDGLKGQVVDNFANAGILRKAQNKVEQASGPWLKFKFDSGAAALPLEGVSGGGDSGGPAYQIHQGKPYVLGISSRFESGGLGRYGVVEVYSRVSFFKAWIEKITSGEETVQAQLATPALTSLPGGLTTSMLPDVCADIGLKPSTTWQAAP</sequence>
<dbReference type="SMART" id="SM00020">
    <property type="entry name" value="Tryp_SPc"/>
    <property type="match status" value="1"/>
</dbReference>
<dbReference type="PRINTS" id="PR00722">
    <property type="entry name" value="CHYMOTRYPSIN"/>
</dbReference>
<feature type="chain" id="PRO_5046650686" description="Peptidase S1 domain-containing protein" evidence="2">
    <location>
        <begin position="19"/>
        <end position="286"/>
    </location>
</feature>